<protein>
    <submittedName>
        <fullName evidence="1">Thioredoxin family protein</fullName>
    </submittedName>
</protein>
<dbReference type="Pfam" id="PF14595">
    <property type="entry name" value="Thioredoxin_9"/>
    <property type="match status" value="1"/>
</dbReference>
<dbReference type="EMBL" id="CP048222">
    <property type="protein sequence ID" value="QHT72167.1"/>
    <property type="molecule type" value="Genomic_DNA"/>
</dbReference>
<dbReference type="KEGG" id="rhoz:GXP67_25655"/>
<organism evidence="1 2">
    <name type="scientific">Rhodocytophaga rosea</name>
    <dbReference type="NCBI Taxonomy" id="2704465"/>
    <lineage>
        <taxon>Bacteria</taxon>
        <taxon>Pseudomonadati</taxon>
        <taxon>Bacteroidota</taxon>
        <taxon>Cytophagia</taxon>
        <taxon>Cytophagales</taxon>
        <taxon>Rhodocytophagaceae</taxon>
        <taxon>Rhodocytophaga</taxon>
    </lineage>
</organism>
<dbReference type="AlphaFoldDB" id="A0A6C0GW90"/>
<dbReference type="Gene3D" id="3.40.30.10">
    <property type="entry name" value="Glutaredoxin"/>
    <property type="match status" value="1"/>
</dbReference>
<dbReference type="InterPro" id="IPR036249">
    <property type="entry name" value="Thioredoxin-like_sf"/>
</dbReference>
<dbReference type="Proteomes" id="UP000480178">
    <property type="component" value="Chromosome"/>
</dbReference>
<reference evidence="1 2" key="1">
    <citation type="submission" date="2020-01" db="EMBL/GenBank/DDBJ databases">
        <authorList>
            <person name="Kim M.K."/>
        </authorList>
    </citation>
    <scope>NUCLEOTIDE SEQUENCE [LARGE SCALE GENOMIC DNA]</scope>
    <source>
        <strain evidence="1 2">172606-1</strain>
    </source>
</reference>
<dbReference type="SUPFAM" id="SSF52833">
    <property type="entry name" value="Thioredoxin-like"/>
    <property type="match status" value="1"/>
</dbReference>
<accession>A0A6C0GW90</accession>
<name>A0A6C0GW90_9BACT</name>
<gene>
    <name evidence="1" type="ORF">GXP67_25655</name>
</gene>
<sequence>MENLTTVITHEHIEAAYSYEEYRTMLDELLASNQTTGPKQTPELVQITKLNIQRMHRLDKTAVLHASLVEKLKLVQDNWIWLVILEAWCGDAAQFIPYFVKMAHVNENISLKFMLRDENPEVMDRYLTNGTRSIPKLICLQSDTLAEIGTWGPRPATAQQMVMEHKKNPQMANREFTEMLHTWYTKDKAQQLQQEFEELLVKWNHKAYV</sequence>
<keyword evidence="2" id="KW-1185">Reference proteome</keyword>
<proteinExistence type="predicted"/>
<evidence type="ECO:0000313" key="2">
    <source>
        <dbReference type="Proteomes" id="UP000480178"/>
    </source>
</evidence>
<evidence type="ECO:0000313" key="1">
    <source>
        <dbReference type="EMBL" id="QHT72167.1"/>
    </source>
</evidence>